<dbReference type="NCBIfam" id="TIGR00756">
    <property type="entry name" value="PPR"/>
    <property type="match status" value="1"/>
</dbReference>
<protein>
    <submittedName>
        <fullName evidence="4">Pentatricopeptide repeat-containing protein At5g28460</fullName>
    </submittedName>
</protein>
<sequence length="75" mass="8753">MDERVRKLQPNIVTLNALVDGMCKHGRVHRAVEFFNEMKGKGMKGNATYLYCIDFCFLWLRLHCCSKKISMTKRA</sequence>
<evidence type="ECO:0000313" key="5">
    <source>
        <dbReference type="Proteomes" id="UP000075243"/>
    </source>
</evidence>
<evidence type="ECO:0000313" key="4">
    <source>
        <dbReference type="EMBL" id="KYP77116.1"/>
    </source>
</evidence>
<dbReference type="Pfam" id="PF12854">
    <property type="entry name" value="PPR_1"/>
    <property type="match status" value="1"/>
</dbReference>
<dbReference type="Gramene" id="C.cajan_20766.t">
    <property type="protein sequence ID" value="C.cajan_20766.t"/>
    <property type="gene ID" value="C.cajan_20766"/>
</dbReference>
<dbReference type="Gene3D" id="1.25.40.10">
    <property type="entry name" value="Tetratricopeptide repeat domain"/>
    <property type="match status" value="1"/>
</dbReference>
<comment type="similarity">
    <text evidence="1">Belongs to the PPR family. P subfamily.</text>
</comment>
<reference evidence="4 5" key="1">
    <citation type="journal article" date="2012" name="Nat. Biotechnol.">
        <title>Draft genome sequence of pigeonpea (Cajanus cajan), an orphan legume crop of resource-poor farmers.</title>
        <authorList>
            <person name="Varshney R.K."/>
            <person name="Chen W."/>
            <person name="Li Y."/>
            <person name="Bharti A.K."/>
            <person name="Saxena R.K."/>
            <person name="Schlueter J.A."/>
            <person name="Donoghue M.T."/>
            <person name="Azam S."/>
            <person name="Fan G."/>
            <person name="Whaley A.M."/>
            <person name="Farmer A.D."/>
            <person name="Sheridan J."/>
            <person name="Iwata A."/>
            <person name="Tuteja R."/>
            <person name="Penmetsa R.V."/>
            <person name="Wu W."/>
            <person name="Upadhyaya H.D."/>
            <person name="Yang S.P."/>
            <person name="Shah T."/>
            <person name="Saxena K.B."/>
            <person name="Michael T."/>
            <person name="McCombie W.R."/>
            <person name="Yang B."/>
            <person name="Zhang G."/>
            <person name="Yang H."/>
            <person name="Wang J."/>
            <person name="Spillane C."/>
            <person name="Cook D.R."/>
            <person name="May G.D."/>
            <person name="Xu X."/>
            <person name="Jackson S.A."/>
        </authorList>
    </citation>
    <scope>NUCLEOTIDE SEQUENCE [LARGE SCALE GENOMIC DNA]</scope>
    <source>
        <strain evidence="5">cv. Asha</strain>
    </source>
</reference>
<keyword evidence="2" id="KW-0677">Repeat</keyword>
<feature type="repeat" description="PPR" evidence="3">
    <location>
        <begin position="11"/>
        <end position="45"/>
    </location>
</feature>
<evidence type="ECO:0000256" key="2">
    <source>
        <dbReference type="ARBA" id="ARBA00022737"/>
    </source>
</evidence>
<evidence type="ECO:0000256" key="3">
    <source>
        <dbReference type="PROSITE-ProRule" id="PRU00708"/>
    </source>
</evidence>
<organism evidence="4 5">
    <name type="scientific">Cajanus cajan</name>
    <name type="common">Pigeon pea</name>
    <name type="synonym">Cajanus indicus</name>
    <dbReference type="NCBI Taxonomy" id="3821"/>
    <lineage>
        <taxon>Eukaryota</taxon>
        <taxon>Viridiplantae</taxon>
        <taxon>Streptophyta</taxon>
        <taxon>Embryophyta</taxon>
        <taxon>Tracheophyta</taxon>
        <taxon>Spermatophyta</taxon>
        <taxon>Magnoliopsida</taxon>
        <taxon>eudicotyledons</taxon>
        <taxon>Gunneridae</taxon>
        <taxon>Pentapetalae</taxon>
        <taxon>rosids</taxon>
        <taxon>fabids</taxon>
        <taxon>Fabales</taxon>
        <taxon>Fabaceae</taxon>
        <taxon>Papilionoideae</taxon>
        <taxon>50 kb inversion clade</taxon>
        <taxon>NPAAA clade</taxon>
        <taxon>indigoferoid/millettioid clade</taxon>
        <taxon>Phaseoleae</taxon>
        <taxon>Cajanus</taxon>
    </lineage>
</organism>
<dbReference type="EMBL" id="CM003603">
    <property type="protein sequence ID" value="KYP77116.1"/>
    <property type="molecule type" value="Genomic_DNA"/>
</dbReference>
<proteinExistence type="inferred from homology"/>
<gene>
    <name evidence="4" type="ORF">KK1_021387</name>
</gene>
<dbReference type="InterPro" id="IPR002885">
    <property type="entry name" value="PPR_rpt"/>
</dbReference>
<name>A0A151UCQ0_CAJCA</name>
<dbReference type="PANTHER" id="PTHR47941">
    <property type="entry name" value="PENTATRICOPEPTIDE REPEAT-CONTAINING PROTEIN 3, MITOCHONDRIAL"/>
    <property type="match status" value="1"/>
</dbReference>
<dbReference type="PROSITE" id="PS51375">
    <property type="entry name" value="PPR"/>
    <property type="match status" value="1"/>
</dbReference>
<keyword evidence="5" id="KW-1185">Reference proteome</keyword>
<dbReference type="AlphaFoldDB" id="A0A151UCQ0"/>
<dbReference type="InterPro" id="IPR011990">
    <property type="entry name" value="TPR-like_helical_dom_sf"/>
</dbReference>
<evidence type="ECO:0000256" key="1">
    <source>
        <dbReference type="ARBA" id="ARBA00007626"/>
    </source>
</evidence>
<dbReference type="Proteomes" id="UP000075243">
    <property type="component" value="Chromosome 1"/>
</dbReference>
<accession>A0A151UCQ0</accession>